<evidence type="ECO:0000256" key="1">
    <source>
        <dbReference type="SAM" id="MobiDB-lite"/>
    </source>
</evidence>
<evidence type="ECO:0000313" key="3">
    <source>
        <dbReference type="EMBL" id="OWV28959.1"/>
    </source>
</evidence>
<dbReference type="AlphaFoldDB" id="A0A246RXS4"/>
<dbReference type="EMBL" id="JPUA01000034">
    <property type="protein sequence ID" value="OWV28959.1"/>
    <property type="molecule type" value="Genomic_DNA"/>
</dbReference>
<feature type="chain" id="PRO_5012512670" description="Lipoprotein" evidence="2">
    <location>
        <begin position="26"/>
        <end position="194"/>
    </location>
</feature>
<comment type="caution">
    <text evidence="3">The sequence shown here is derived from an EMBL/GenBank/DDBJ whole genome shotgun (WGS) entry which is preliminary data.</text>
</comment>
<feature type="region of interest" description="Disordered" evidence="1">
    <location>
        <begin position="158"/>
        <end position="194"/>
    </location>
</feature>
<accession>A0A246RXS4</accession>
<dbReference type="OrthoDB" id="7190642at2"/>
<dbReference type="RefSeq" id="WP_088700953.1">
    <property type="nucleotide sequence ID" value="NZ_JPUA01000034.1"/>
</dbReference>
<dbReference type="Proteomes" id="UP000197334">
    <property type="component" value="Unassembled WGS sequence"/>
</dbReference>
<feature type="compositionally biased region" description="Low complexity" evidence="1">
    <location>
        <begin position="39"/>
        <end position="51"/>
    </location>
</feature>
<keyword evidence="2" id="KW-0732">Signal</keyword>
<evidence type="ECO:0008006" key="5">
    <source>
        <dbReference type="Google" id="ProtNLM"/>
    </source>
</evidence>
<organism evidence="3 4">
    <name type="scientific">Halomonas campaniensis</name>
    <dbReference type="NCBI Taxonomy" id="213554"/>
    <lineage>
        <taxon>Bacteria</taxon>
        <taxon>Pseudomonadati</taxon>
        <taxon>Pseudomonadota</taxon>
        <taxon>Gammaproteobacteria</taxon>
        <taxon>Oceanospirillales</taxon>
        <taxon>Halomonadaceae</taxon>
        <taxon>Halomonas</taxon>
    </lineage>
</organism>
<proteinExistence type="predicted"/>
<feature type="region of interest" description="Disordered" evidence="1">
    <location>
        <begin position="29"/>
        <end position="75"/>
    </location>
</feature>
<feature type="compositionally biased region" description="Basic and acidic residues" evidence="1">
    <location>
        <begin position="177"/>
        <end position="188"/>
    </location>
</feature>
<name>A0A246RXS4_9GAMM</name>
<reference evidence="3 4" key="1">
    <citation type="submission" date="2014-08" db="EMBL/GenBank/DDBJ databases">
        <title>Draft genome sequence of a novel L-asparaginase producing marine bacterium, Halomonas campaniensis.</title>
        <authorList>
            <person name="Sundarakrishnan B."/>
            <person name="Moushumi Priya A."/>
            <person name="Raman G."/>
            <person name="Sakthivel N."/>
            <person name="Park S."/>
            <person name="Jayachandran S."/>
        </authorList>
    </citation>
    <scope>NUCLEOTIDE SEQUENCE [LARGE SCALE GENOMIC DNA]</scope>
    <source>
        <strain evidence="3 4">SK03</strain>
    </source>
</reference>
<sequence length="194" mass="19763">MPFTKRGANLAVTLLASLLAITLIAGCSNPSSDAEEEAAQSSSTSPSAEASNDSDKQEGAAPSGQTQGGDGSEIALNALTEEDMNEASLPGELGCQFTTDDGEVLLIAMGNVGSSDAAQGVVKVAGYVERVSAPGGFNGITESPTFSGKGKTVHIEVTGEPTEGGESPPRPATLTYDRADGAQRDWQGEWRCGP</sequence>
<dbReference type="PROSITE" id="PS51257">
    <property type="entry name" value="PROKAR_LIPOPROTEIN"/>
    <property type="match status" value="1"/>
</dbReference>
<feature type="signal peptide" evidence="2">
    <location>
        <begin position="1"/>
        <end position="25"/>
    </location>
</feature>
<keyword evidence="4" id="KW-1185">Reference proteome</keyword>
<gene>
    <name evidence="3" type="ORF">JI62_15085</name>
</gene>
<protein>
    <recommendedName>
        <fullName evidence="5">Lipoprotein</fullName>
    </recommendedName>
</protein>
<evidence type="ECO:0000313" key="4">
    <source>
        <dbReference type="Proteomes" id="UP000197334"/>
    </source>
</evidence>
<evidence type="ECO:0000256" key="2">
    <source>
        <dbReference type="SAM" id="SignalP"/>
    </source>
</evidence>